<dbReference type="InterPro" id="IPR015075">
    <property type="entry name" value="AtaL"/>
</dbReference>
<dbReference type="InterPro" id="IPR023393">
    <property type="entry name" value="START-like_dom_sf"/>
</dbReference>
<comment type="caution">
    <text evidence="1">The sequence shown here is derived from an EMBL/GenBank/DDBJ whole genome shotgun (WGS) entry which is preliminary data.</text>
</comment>
<accession>A0ABS4XBM3</accession>
<keyword evidence="2" id="KW-1185">Reference proteome</keyword>
<name>A0ABS4XBM3_9MICC</name>
<dbReference type="EMBL" id="JAGIOF010000001">
    <property type="protein sequence ID" value="MBP2385877.1"/>
    <property type="molecule type" value="Genomic_DNA"/>
</dbReference>
<evidence type="ECO:0000313" key="1">
    <source>
        <dbReference type="EMBL" id="MBP2385877.1"/>
    </source>
</evidence>
<evidence type="ECO:0008006" key="3">
    <source>
        <dbReference type="Google" id="ProtNLM"/>
    </source>
</evidence>
<dbReference type="SUPFAM" id="SSF55961">
    <property type="entry name" value="Bet v1-like"/>
    <property type="match status" value="1"/>
</dbReference>
<sequence>MIYVSHVLPVNDNDSIPLTRAQLWDGLVMKANNALPFVAAMSECTVTDRISDTVFDRDIVVNGQASTERITLQEPKRVVFTRIAGSVLGTIANEIEGDDNDLRLRFSFALVIPDVEPGSAEEDAYAEGMKSEYLKAVESTIATVRQMTGTPTA</sequence>
<dbReference type="Pfam" id="PF08982">
    <property type="entry name" value="AtaL"/>
    <property type="match status" value="1"/>
</dbReference>
<evidence type="ECO:0000313" key="2">
    <source>
        <dbReference type="Proteomes" id="UP001296993"/>
    </source>
</evidence>
<dbReference type="Gene3D" id="3.30.530.20">
    <property type="match status" value="1"/>
</dbReference>
<dbReference type="RefSeq" id="WP_209996850.1">
    <property type="nucleotide sequence ID" value="NZ_BAAAJY010000003.1"/>
</dbReference>
<reference evidence="1 2" key="1">
    <citation type="submission" date="2021-03" db="EMBL/GenBank/DDBJ databases">
        <title>Sequencing the genomes of 1000 actinobacteria strains.</title>
        <authorList>
            <person name="Klenk H.-P."/>
        </authorList>
    </citation>
    <scope>NUCLEOTIDE SEQUENCE [LARGE SCALE GENOMIC DNA]</scope>
    <source>
        <strain evidence="1 2">DSM 15797</strain>
    </source>
</reference>
<protein>
    <recommendedName>
        <fullName evidence="3">DUF1857 family protein</fullName>
    </recommendedName>
</protein>
<gene>
    <name evidence="1" type="ORF">JOF47_001388</name>
</gene>
<proteinExistence type="predicted"/>
<organism evidence="1 2">
    <name type="scientific">Paeniglutamicibacter kerguelensis</name>
    <dbReference type="NCBI Taxonomy" id="254788"/>
    <lineage>
        <taxon>Bacteria</taxon>
        <taxon>Bacillati</taxon>
        <taxon>Actinomycetota</taxon>
        <taxon>Actinomycetes</taxon>
        <taxon>Micrococcales</taxon>
        <taxon>Micrococcaceae</taxon>
        <taxon>Paeniglutamicibacter</taxon>
    </lineage>
</organism>
<dbReference type="Proteomes" id="UP001296993">
    <property type="component" value="Unassembled WGS sequence"/>
</dbReference>